<proteinExistence type="predicted"/>
<protein>
    <submittedName>
        <fullName evidence="1">Uncharacterized protein</fullName>
    </submittedName>
</protein>
<dbReference type="Proteomes" id="UP001140087">
    <property type="component" value="Unassembled WGS sequence"/>
</dbReference>
<organism evidence="1 2">
    <name type="scientific">Coemansia helicoidea</name>
    <dbReference type="NCBI Taxonomy" id="1286919"/>
    <lineage>
        <taxon>Eukaryota</taxon>
        <taxon>Fungi</taxon>
        <taxon>Fungi incertae sedis</taxon>
        <taxon>Zoopagomycota</taxon>
        <taxon>Kickxellomycotina</taxon>
        <taxon>Kickxellomycetes</taxon>
        <taxon>Kickxellales</taxon>
        <taxon>Kickxellaceae</taxon>
        <taxon>Coemansia</taxon>
    </lineage>
</organism>
<reference evidence="1" key="1">
    <citation type="submission" date="2022-07" db="EMBL/GenBank/DDBJ databases">
        <title>Phylogenomic reconstructions and comparative analyses of Kickxellomycotina fungi.</title>
        <authorList>
            <person name="Reynolds N.K."/>
            <person name="Stajich J.E."/>
            <person name="Barry K."/>
            <person name="Grigoriev I.V."/>
            <person name="Crous P."/>
            <person name="Smith M.E."/>
        </authorList>
    </citation>
    <scope>NUCLEOTIDE SEQUENCE</scope>
    <source>
        <strain evidence="1">BCRC 34780</strain>
    </source>
</reference>
<evidence type="ECO:0000313" key="2">
    <source>
        <dbReference type="Proteomes" id="UP001140087"/>
    </source>
</evidence>
<gene>
    <name evidence="1" type="ORF">H4R21_005711</name>
</gene>
<comment type="caution">
    <text evidence="1">The sequence shown here is derived from an EMBL/GenBank/DDBJ whole genome shotgun (WGS) entry which is preliminary data.</text>
</comment>
<feature type="non-terminal residue" evidence="1">
    <location>
        <position position="390"/>
    </location>
</feature>
<name>A0ACC1KRZ9_9FUNG</name>
<sequence length="390" mass="40820">MSLAGFLFGNVDEDGNLSDSELDSELRNTLGDGERGSYLSSVLGSSLFSDAADKGRPSSAAQREEEDDDEDEEEDGDEARGRTPAAAASLSAASTNAYGSPAIRPAQDAVDYSDFNELADDAAVPRTWAKSMSLATPLASGLRHSYSAARAQLDDDYDSEEDGDSGAAAAGVAAAKSLPLPTGHGDEAGDFAGSDEENLEDLFESPEQTAAEPTALGAGGADDEIPQIGALPPSGFGEAADASVPGQPARDAVPVVPRGVKRIPAGTIKFTDFFGSQIVRRIKRHRRERPEAAAADGSAEAQFPAPAQPPLDTRKLLLGAHDVERPESYLRSVIASSMAADENSDVYVVIDADTGAVTAQMTRPKRAPATSAELFRSMPFPLDIDDWESS</sequence>
<keyword evidence="2" id="KW-1185">Reference proteome</keyword>
<evidence type="ECO:0000313" key="1">
    <source>
        <dbReference type="EMBL" id="KAJ2793904.1"/>
    </source>
</evidence>
<dbReference type="EMBL" id="JANBUN010002700">
    <property type="protein sequence ID" value="KAJ2793904.1"/>
    <property type="molecule type" value="Genomic_DNA"/>
</dbReference>
<accession>A0ACC1KRZ9</accession>